<accession>A0ABS4WFG2</accession>
<evidence type="ECO:0000256" key="1">
    <source>
        <dbReference type="SAM" id="SignalP"/>
    </source>
</evidence>
<evidence type="ECO:0000313" key="3">
    <source>
        <dbReference type="Proteomes" id="UP000766570"/>
    </source>
</evidence>
<dbReference type="EMBL" id="JAGIOE010000001">
    <property type="protein sequence ID" value="MBP2374938.1"/>
    <property type="molecule type" value="Genomic_DNA"/>
</dbReference>
<keyword evidence="1" id="KW-0732">Signal</keyword>
<organism evidence="2 3">
    <name type="scientific">Paeniglutamicibacter psychrophenolicus</name>
    <dbReference type="NCBI Taxonomy" id="257454"/>
    <lineage>
        <taxon>Bacteria</taxon>
        <taxon>Bacillati</taxon>
        <taxon>Actinomycetota</taxon>
        <taxon>Actinomycetes</taxon>
        <taxon>Micrococcales</taxon>
        <taxon>Micrococcaceae</taxon>
        <taxon>Paeniglutamicibacter</taxon>
    </lineage>
</organism>
<evidence type="ECO:0000313" key="2">
    <source>
        <dbReference type="EMBL" id="MBP2374938.1"/>
    </source>
</evidence>
<reference evidence="2 3" key="1">
    <citation type="submission" date="2021-03" db="EMBL/GenBank/DDBJ databases">
        <title>Sequencing the genomes of 1000 actinobacteria strains.</title>
        <authorList>
            <person name="Klenk H.-P."/>
        </authorList>
    </citation>
    <scope>NUCLEOTIDE SEQUENCE [LARGE SCALE GENOMIC DNA]</scope>
    <source>
        <strain evidence="2 3">DSM 15454</strain>
    </source>
</reference>
<dbReference type="RefSeq" id="WP_209908118.1">
    <property type="nucleotide sequence ID" value="NZ_BAAAMI010000008.1"/>
</dbReference>
<name>A0ABS4WFG2_9MICC</name>
<feature type="chain" id="PRO_5047368889" evidence="1">
    <location>
        <begin position="31"/>
        <end position="162"/>
    </location>
</feature>
<proteinExistence type="predicted"/>
<sequence length="162" mass="17106">MGIRTWGTRAAAATGAVALASVVAAPAALAHECFKKQWSDAAYAQQLQQKRWMPLDVLAEQFIIAEVAPDCVGKIDLVPYMEPWMEAEGISHVPLIYMNSSISEKSFAAWANESGNSGPGLIGSGQESRAIGYIGNHIDALDQLLGQALGDAVSSGVCEFPG</sequence>
<protein>
    <submittedName>
        <fullName evidence="2">Uncharacterized protein</fullName>
    </submittedName>
</protein>
<feature type="signal peptide" evidence="1">
    <location>
        <begin position="1"/>
        <end position="30"/>
    </location>
</feature>
<gene>
    <name evidence="2" type="ORF">JOF46_002850</name>
</gene>
<dbReference type="Proteomes" id="UP000766570">
    <property type="component" value="Unassembled WGS sequence"/>
</dbReference>
<keyword evidence="3" id="KW-1185">Reference proteome</keyword>
<comment type="caution">
    <text evidence="2">The sequence shown here is derived from an EMBL/GenBank/DDBJ whole genome shotgun (WGS) entry which is preliminary data.</text>
</comment>